<evidence type="ECO:0000256" key="1">
    <source>
        <dbReference type="SAM" id="Phobius"/>
    </source>
</evidence>
<reference evidence="4" key="1">
    <citation type="submission" date="2016-11" db="EMBL/GenBank/DDBJ databases">
        <authorList>
            <person name="Varghese N."/>
            <person name="Submissions S."/>
        </authorList>
    </citation>
    <scope>NUCLEOTIDE SEQUENCE [LARGE SCALE GENOMIC DNA]</scope>
    <source>
        <strain evidence="4">DSM 22623</strain>
    </source>
</reference>
<dbReference type="InterPro" id="IPR036465">
    <property type="entry name" value="vWFA_dom_sf"/>
</dbReference>
<dbReference type="STRING" id="570521.SAMN04488508_101797"/>
<dbReference type="OrthoDB" id="9810200at2"/>
<evidence type="ECO:0000313" key="3">
    <source>
        <dbReference type="EMBL" id="SHI47466.1"/>
    </source>
</evidence>
<evidence type="ECO:0000259" key="2">
    <source>
        <dbReference type="Pfam" id="PF07584"/>
    </source>
</evidence>
<feature type="transmembrane region" description="Helical" evidence="1">
    <location>
        <begin position="56"/>
        <end position="78"/>
    </location>
</feature>
<feature type="domain" description="Aerotolerance regulator N-terminal" evidence="2">
    <location>
        <begin position="1"/>
        <end position="76"/>
    </location>
</feature>
<name>A0A1M6BFJ9_9FLAO</name>
<feature type="transmembrane region" description="Helical" evidence="1">
    <location>
        <begin position="6"/>
        <end position="24"/>
    </location>
</feature>
<dbReference type="EMBL" id="FQYP01000001">
    <property type="protein sequence ID" value="SHI47466.1"/>
    <property type="molecule type" value="Genomic_DNA"/>
</dbReference>
<dbReference type="Gene3D" id="3.40.50.410">
    <property type="entry name" value="von Willebrand factor, type A domain"/>
    <property type="match status" value="1"/>
</dbReference>
<keyword evidence="1 3" id="KW-0812">Transmembrane</keyword>
<sequence>MQFKHPEFLYALFALIIPILVHLFQLRRFQKVAFTNVQFLKAVTIQTRKSSQLKKWLTLLTRLLILACICIAFAQPFLASEDTVGKKSDTVIYLDNSFSMQAKGAKGPLLKRSVQEVLSEFSEEETFSLFTNTETFIKVTKKDIQNELLQLEYSSNQLSYRAAYLKAKQLLGNSEETINRIVLVSDFQQKEGAFELPIDASTRTHLVQMQPVTRQNIAVDSLYLQRNTNNELLLKVEVSNTDSNGENTSIALYNNEKLIAKTSVSIPKNGKTNTEFRLPENTKINGRVTLEDPAITFDNSRYFTINTPEKIKVVAVNESDDSFIKNIFTPDEFELVSNSTQELNYNDIANANLVILNEISQIPISLINALKPFVDEGGTVCFIPAQNGDITSYQQYIGSFSSQALSNSVNQEKRITKIHFSHPLYLGVFDKEVTNFQYPKVNSFYQAQAPNAILSFEDNTPFLYKTNNAYIFTAALNTENSNFKNSPLIVPTLYNIGKQSLQLTDISYTIGQNNSYDVPVSLGQDGILSLVSAQEQIIPLQQSFSTKVRITTDEVPTKSGIYSLQDKDKDNVIQHVSYNYDSSESDLQYYPLGTTENYDVKNSLSELFLQIKEETSVNELWKWFIIFALIFLLIEILLLKYLK</sequence>
<dbReference type="RefSeq" id="WP_073314095.1">
    <property type="nucleotide sequence ID" value="NZ_FQYP01000001.1"/>
</dbReference>
<dbReference type="Proteomes" id="UP000184432">
    <property type="component" value="Unassembled WGS sequence"/>
</dbReference>
<keyword evidence="4" id="KW-1185">Reference proteome</keyword>
<keyword evidence="1" id="KW-1133">Transmembrane helix</keyword>
<dbReference type="PANTHER" id="PTHR37464">
    <property type="entry name" value="BLL2463 PROTEIN"/>
    <property type="match status" value="1"/>
</dbReference>
<evidence type="ECO:0000313" key="4">
    <source>
        <dbReference type="Proteomes" id="UP000184432"/>
    </source>
</evidence>
<dbReference type="NCBIfam" id="TIGR02226">
    <property type="entry name" value="two_anch"/>
    <property type="match status" value="1"/>
</dbReference>
<dbReference type="InterPro" id="IPR011933">
    <property type="entry name" value="Double_TM_dom"/>
</dbReference>
<dbReference type="PANTHER" id="PTHR37464:SF1">
    <property type="entry name" value="BLL2463 PROTEIN"/>
    <property type="match status" value="1"/>
</dbReference>
<dbReference type="Pfam" id="PF07584">
    <property type="entry name" value="BatA"/>
    <property type="match status" value="1"/>
</dbReference>
<accession>A0A1M6BFJ9</accession>
<gene>
    <name evidence="3" type="ORF">SAMN04488508_101797</name>
</gene>
<keyword evidence="1" id="KW-0472">Membrane</keyword>
<dbReference type="InterPro" id="IPR029062">
    <property type="entry name" value="Class_I_gatase-like"/>
</dbReference>
<feature type="transmembrane region" description="Helical" evidence="1">
    <location>
        <begin position="620"/>
        <end position="642"/>
    </location>
</feature>
<organism evidence="3 4">
    <name type="scientific">Aquimarina spongiae</name>
    <dbReference type="NCBI Taxonomy" id="570521"/>
    <lineage>
        <taxon>Bacteria</taxon>
        <taxon>Pseudomonadati</taxon>
        <taxon>Bacteroidota</taxon>
        <taxon>Flavobacteriia</taxon>
        <taxon>Flavobacteriales</taxon>
        <taxon>Flavobacteriaceae</taxon>
        <taxon>Aquimarina</taxon>
    </lineage>
</organism>
<dbReference type="SUPFAM" id="SSF52317">
    <property type="entry name" value="Class I glutamine amidotransferase-like"/>
    <property type="match status" value="1"/>
</dbReference>
<dbReference type="AlphaFoldDB" id="A0A1M6BFJ9"/>
<dbReference type="InterPro" id="IPR024163">
    <property type="entry name" value="Aerotolerance_reg_N"/>
</dbReference>
<proteinExistence type="predicted"/>
<protein>
    <submittedName>
        <fullName evidence="3">N-terminal double-transmembrane domain-containing protein</fullName>
    </submittedName>
</protein>